<evidence type="ECO:0000256" key="1">
    <source>
        <dbReference type="SAM" id="Coils"/>
    </source>
</evidence>
<evidence type="ECO:0000313" key="4">
    <source>
        <dbReference type="WBParaSite" id="EEL_0000886401-mRNA-1"/>
    </source>
</evidence>
<dbReference type="AlphaFoldDB" id="A0A0R3S2D3"/>
<accession>A0A0R3S2D3</accession>
<protein>
    <submittedName>
        <fullName evidence="4">DUF148 domain-containing protein</fullName>
    </submittedName>
</protein>
<dbReference type="Proteomes" id="UP000050640">
    <property type="component" value="Unplaced"/>
</dbReference>
<evidence type="ECO:0000313" key="3">
    <source>
        <dbReference type="Proteomes" id="UP000050640"/>
    </source>
</evidence>
<proteinExistence type="predicted"/>
<keyword evidence="3" id="KW-1185">Reference proteome</keyword>
<feature type="signal peptide" evidence="2">
    <location>
        <begin position="1"/>
        <end position="23"/>
    </location>
</feature>
<sequence length="211" mass="24804">MKPKLYNITIIPIIFLLSLLSSSFFIEAAKSSVQCGLPPFVGDLPQSEKKEVLAIWKDYKSGEDCTDQRQETQEIIDSLPSDVRAAVFSRPAPFLKDASFSVKKLFRDITHNTTLTHEEKKQELSKLAEQVLNKKQLAQFRQYLADHERRRKEFEEKVKNLSPEAKEVYEKLERLKLERAKIMQAMSDDVRKELRQLFRKTKNRRRSKRKF</sequence>
<dbReference type="STRING" id="1147741.A0A0R3S2D3"/>
<dbReference type="InterPro" id="IPR052823">
    <property type="entry name" value="SXP/RAL-2_related"/>
</dbReference>
<dbReference type="WBParaSite" id="EEL_0000886401-mRNA-1">
    <property type="protein sequence ID" value="EEL_0000886401-mRNA-1"/>
    <property type="gene ID" value="EEL_0000886401"/>
</dbReference>
<organism evidence="3 4">
    <name type="scientific">Elaeophora elaphi</name>
    <dbReference type="NCBI Taxonomy" id="1147741"/>
    <lineage>
        <taxon>Eukaryota</taxon>
        <taxon>Metazoa</taxon>
        <taxon>Ecdysozoa</taxon>
        <taxon>Nematoda</taxon>
        <taxon>Chromadorea</taxon>
        <taxon>Rhabditida</taxon>
        <taxon>Spirurina</taxon>
        <taxon>Spiruromorpha</taxon>
        <taxon>Filarioidea</taxon>
        <taxon>Onchocercidae</taxon>
        <taxon>Elaeophora</taxon>
    </lineage>
</organism>
<evidence type="ECO:0000256" key="2">
    <source>
        <dbReference type="SAM" id="SignalP"/>
    </source>
</evidence>
<keyword evidence="2" id="KW-0732">Signal</keyword>
<feature type="coiled-coil region" evidence="1">
    <location>
        <begin position="117"/>
        <end position="185"/>
    </location>
</feature>
<feature type="chain" id="PRO_5006447963" evidence="2">
    <location>
        <begin position="24"/>
        <end position="211"/>
    </location>
</feature>
<dbReference type="PANTHER" id="PTHR21593:SF36">
    <property type="entry name" value="DUF148 DOMAIN-CONTAINING PROTEIN-RELATED"/>
    <property type="match status" value="1"/>
</dbReference>
<reference evidence="4" key="1">
    <citation type="submission" date="2017-02" db="UniProtKB">
        <authorList>
            <consortium name="WormBaseParasite"/>
        </authorList>
    </citation>
    <scope>IDENTIFICATION</scope>
</reference>
<keyword evidence="1" id="KW-0175">Coiled coil</keyword>
<name>A0A0R3S2D3_9BILA</name>
<dbReference type="PANTHER" id="PTHR21593">
    <property type="entry name" value="PRION-LIKE- Q/N-RICH -DOMAIN-BEARING PROTEIN PROTEIN"/>
    <property type="match status" value="1"/>
</dbReference>